<dbReference type="GO" id="GO:0000062">
    <property type="term" value="F:fatty-acyl-CoA binding"/>
    <property type="evidence" value="ECO:0007669"/>
    <property type="project" value="InterPro"/>
</dbReference>
<dbReference type="InterPro" id="IPR000582">
    <property type="entry name" value="Acyl-CoA-binding_protein"/>
</dbReference>
<evidence type="ECO:0000259" key="1">
    <source>
        <dbReference type="PROSITE" id="PS51228"/>
    </source>
</evidence>
<dbReference type="Pfam" id="PF00887">
    <property type="entry name" value="ACBP"/>
    <property type="match status" value="1"/>
</dbReference>
<sequence>MLVMFYSYNKQATTGPCNTPKPNSWDPIGKMTQTMRCTVTQWKIQQHKRRYSLQ</sequence>
<proteinExistence type="predicted"/>
<dbReference type="AlphaFoldDB" id="A0A671KDN2"/>
<dbReference type="InterPro" id="IPR035984">
    <property type="entry name" value="Acyl-CoA-binding_sf"/>
</dbReference>
<dbReference type="Ensembl" id="ENSSANT00000005408.1">
    <property type="protein sequence ID" value="ENSSANP00000005034.1"/>
    <property type="gene ID" value="ENSSANG00000002730.1"/>
</dbReference>
<name>A0A671KDN2_9TELE</name>
<organism evidence="2 3">
    <name type="scientific">Sinocyclocheilus anshuiensis</name>
    <dbReference type="NCBI Taxonomy" id="1608454"/>
    <lineage>
        <taxon>Eukaryota</taxon>
        <taxon>Metazoa</taxon>
        <taxon>Chordata</taxon>
        <taxon>Craniata</taxon>
        <taxon>Vertebrata</taxon>
        <taxon>Euteleostomi</taxon>
        <taxon>Actinopterygii</taxon>
        <taxon>Neopterygii</taxon>
        <taxon>Teleostei</taxon>
        <taxon>Ostariophysi</taxon>
        <taxon>Cypriniformes</taxon>
        <taxon>Cyprinidae</taxon>
        <taxon>Cyprininae</taxon>
        <taxon>Sinocyclocheilus</taxon>
    </lineage>
</organism>
<evidence type="ECO:0000313" key="3">
    <source>
        <dbReference type="Proteomes" id="UP000472260"/>
    </source>
</evidence>
<dbReference type="Proteomes" id="UP000472260">
    <property type="component" value="Unassembled WGS sequence"/>
</dbReference>
<dbReference type="PROSITE" id="PS51228">
    <property type="entry name" value="ACB_2"/>
    <property type="match status" value="1"/>
</dbReference>
<accession>A0A671KDN2</accession>
<dbReference type="SUPFAM" id="SSF47027">
    <property type="entry name" value="Acyl-CoA binding protein"/>
    <property type="match status" value="1"/>
</dbReference>
<dbReference type="InterPro" id="IPR014352">
    <property type="entry name" value="FERM/acyl-CoA-bd_prot_sf"/>
</dbReference>
<evidence type="ECO:0000313" key="2">
    <source>
        <dbReference type="Ensembl" id="ENSSANP00000005034.1"/>
    </source>
</evidence>
<feature type="domain" description="ACB" evidence="1">
    <location>
        <begin position="1"/>
        <end position="54"/>
    </location>
</feature>
<reference evidence="2" key="1">
    <citation type="submission" date="2025-08" db="UniProtKB">
        <authorList>
            <consortium name="Ensembl"/>
        </authorList>
    </citation>
    <scope>IDENTIFICATION</scope>
</reference>
<dbReference type="Gene3D" id="1.20.80.10">
    <property type="match status" value="1"/>
</dbReference>
<keyword evidence="3" id="KW-1185">Reference proteome</keyword>
<protein>
    <recommendedName>
        <fullName evidence="1">ACB domain-containing protein</fullName>
    </recommendedName>
</protein>
<reference evidence="2" key="2">
    <citation type="submission" date="2025-09" db="UniProtKB">
        <authorList>
            <consortium name="Ensembl"/>
        </authorList>
    </citation>
    <scope>IDENTIFICATION</scope>
</reference>